<comment type="similarity">
    <text evidence="1">Belongs to the NAD(P)-dependent epimerase/dehydratase family. SDR39U1 subfamily.</text>
</comment>
<reference evidence="4 5" key="1">
    <citation type="submission" date="2022-01" db="EMBL/GenBank/DDBJ databases">
        <title>Mariniradius saccharolyticus sp. nov., isolated from sediment of a river.</title>
        <authorList>
            <person name="Liu H."/>
        </authorList>
    </citation>
    <scope>NUCLEOTIDE SEQUENCE [LARGE SCALE GENOMIC DNA]</scope>
    <source>
        <strain evidence="4 5">RY-2</strain>
    </source>
</reference>
<dbReference type="PANTHER" id="PTHR11092:SF0">
    <property type="entry name" value="EPIMERASE FAMILY PROTEIN SDR39U1"/>
    <property type="match status" value="1"/>
</dbReference>
<gene>
    <name evidence="4" type="ORF">L0U89_01800</name>
</gene>
<evidence type="ECO:0000313" key="5">
    <source>
        <dbReference type="Proteomes" id="UP001201449"/>
    </source>
</evidence>
<dbReference type="RefSeq" id="WP_234859943.1">
    <property type="nucleotide sequence ID" value="NZ_JAKEVZ010000001.1"/>
</dbReference>
<evidence type="ECO:0000259" key="3">
    <source>
        <dbReference type="Pfam" id="PF08338"/>
    </source>
</evidence>
<dbReference type="PANTHER" id="PTHR11092">
    <property type="entry name" value="SUGAR NUCLEOTIDE EPIMERASE RELATED"/>
    <property type="match status" value="1"/>
</dbReference>
<comment type="caution">
    <text evidence="4">The sequence shown here is derived from an EMBL/GenBank/DDBJ whole genome shotgun (WGS) entry which is preliminary data.</text>
</comment>
<proteinExistence type="inferred from homology"/>
<sequence length="297" mass="32128">MKQILITGGSGLVGRKITALLESKGHTVAWLSRDPKRNKQLSFAWDVEKQFIDPKAIAWADAIVHLAGEGVAEKRWTAERKSAILTSRTASTALLLEAIRISPKVPKAFVSASAVGYYGFDTHDAWVDENSKSGGDFLASVVQAWENSVQQIASRGLRTVLLRIGIVLDKDGGALKEMMKPPVTAPLGTGRQWMSWIHIEDLAGMFLWALENEKASGIYNAVGPNPATNASLTKVAAKFAGKSYVGIGVPAFGLKLALGEMAQMVLGGNKVSSKKIQEAGFKFKYPELEAALREVYK</sequence>
<dbReference type="InterPro" id="IPR010099">
    <property type="entry name" value="SDR39U1"/>
</dbReference>
<feature type="domain" description="NAD-dependent epimerase/dehydratase" evidence="2">
    <location>
        <begin position="185"/>
        <end position="220"/>
    </location>
</feature>
<dbReference type="InterPro" id="IPR001509">
    <property type="entry name" value="Epimerase_deHydtase"/>
</dbReference>
<evidence type="ECO:0000259" key="2">
    <source>
        <dbReference type="Pfam" id="PF01370"/>
    </source>
</evidence>
<dbReference type="Gene3D" id="3.40.50.720">
    <property type="entry name" value="NAD(P)-binding Rossmann-like Domain"/>
    <property type="match status" value="1"/>
</dbReference>
<name>A0ABS9BQP2_9BACT</name>
<dbReference type="InterPro" id="IPR036291">
    <property type="entry name" value="NAD(P)-bd_dom_sf"/>
</dbReference>
<evidence type="ECO:0000256" key="1">
    <source>
        <dbReference type="ARBA" id="ARBA00009353"/>
    </source>
</evidence>
<keyword evidence="5" id="KW-1185">Reference proteome</keyword>
<dbReference type="Pfam" id="PF01370">
    <property type="entry name" value="Epimerase"/>
    <property type="match status" value="2"/>
</dbReference>
<dbReference type="SUPFAM" id="SSF51735">
    <property type="entry name" value="NAD(P)-binding Rossmann-fold domains"/>
    <property type="match status" value="1"/>
</dbReference>
<feature type="domain" description="NAD-dependent epimerase/dehydratase" evidence="2">
    <location>
        <begin position="4"/>
        <end position="124"/>
    </location>
</feature>
<dbReference type="InterPro" id="IPR013549">
    <property type="entry name" value="DUF1731"/>
</dbReference>
<evidence type="ECO:0000313" key="4">
    <source>
        <dbReference type="EMBL" id="MCF1749790.1"/>
    </source>
</evidence>
<organism evidence="4 5">
    <name type="scientific">Mariniradius sediminis</name>
    <dbReference type="NCBI Taxonomy" id="2909237"/>
    <lineage>
        <taxon>Bacteria</taxon>
        <taxon>Pseudomonadati</taxon>
        <taxon>Bacteroidota</taxon>
        <taxon>Cytophagia</taxon>
        <taxon>Cytophagales</taxon>
        <taxon>Cyclobacteriaceae</taxon>
        <taxon>Mariniradius</taxon>
    </lineage>
</organism>
<dbReference type="Proteomes" id="UP001201449">
    <property type="component" value="Unassembled WGS sequence"/>
</dbReference>
<protein>
    <submittedName>
        <fullName evidence="4">TIGR01777 family oxidoreductase</fullName>
    </submittedName>
</protein>
<accession>A0ABS9BQP2</accession>
<dbReference type="Pfam" id="PF08338">
    <property type="entry name" value="DUF1731"/>
    <property type="match status" value="1"/>
</dbReference>
<feature type="domain" description="DUF1731" evidence="3">
    <location>
        <begin position="249"/>
        <end position="294"/>
    </location>
</feature>
<dbReference type="EMBL" id="JAKEVZ010000001">
    <property type="protein sequence ID" value="MCF1749790.1"/>
    <property type="molecule type" value="Genomic_DNA"/>
</dbReference>
<dbReference type="NCBIfam" id="TIGR01777">
    <property type="entry name" value="yfcH"/>
    <property type="match status" value="1"/>
</dbReference>